<organism evidence="5 6">
    <name type="scientific">Aspergillus lucknowensis</name>
    <dbReference type="NCBI Taxonomy" id="176173"/>
    <lineage>
        <taxon>Eukaryota</taxon>
        <taxon>Fungi</taxon>
        <taxon>Dikarya</taxon>
        <taxon>Ascomycota</taxon>
        <taxon>Pezizomycotina</taxon>
        <taxon>Eurotiomycetes</taxon>
        <taxon>Eurotiomycetidae</taxon>
        <taxon>Eurotiales</taxon>
        <taxon>Aspergillaceae</taxon>
        <taxon>Aspergillus</taxon>
        <taxon>Aspergillus subgen. Nidulantes</taxon>
    </lineage>
</organism>
<feature type="compositionally biased region" description="Basic and acidic residues" evidence="3">
    <location>
        <begin position="381"/>
        <end position="406"/>
    </location>
</feature>
<dbReference type="PANTHER" id="PTHR23003">
    <property type="entry name" value="RNA RECOGNITION MOTIF RRM DOMAIN CONTAINING PROTEIN"/>
    <property type="match status" value="1"/>
</dbReference>
<proteinExistence type="predicted"/>
<keyword evidence="1 2" id="KW-0694">RNA-binding</keyword>
<dbReference type="PROSITE" id="PS50102">
    <property type="entry name" value="RRM"/>
    <property type="match status" value="1"/>
</dbReference>
<reference evidence="5 6" key="1">
    <citation type="submission" date="2024-07" db="EMBL/GenBank/DDBJ databases">
        <title>Section-level genome sequencing and comparative genomics of Aspergillus sections Usti and Cavernicolus.</title>
        <authorList>
            <consortium name="Lawrence Berkeley National Laboratory"/>
            <person name="Nybo J.L."/>
            <person name="Vesth T.C."/>
            <person name="Theobald S."/>
            <person name="Frisvad J.C."/>
            <person name="Larsen T.O."/>
            <person name="Kjaerboelling I."/>
            <person name="Rothschild-Mancinelli K."/>
            <person name="Lyhne E.K."/>
            <person name="Kogle M.E."/>
            <person name="Barry K."/>
            <person name="Clum A."/>
            <person name="Na H."/>
            <person name="Ledsgaard L."/>
            <person name="Lin J."/>
            <person name="Lipzen A."/>
            <person name="Kuo A."/>
            <person name="Riley R."/>
            <person name="Mondo S."/>
            <person name="Labutti K."/>
            <person name="Haridas S."/>
            <person name="Pangalinan J."/>
            <person name="Salamov A.A."/>
            <person name="Simmons B.A."/>
            <person name="Magnuson J.K."/>
            <person name="Chen J."/>
            <person name="Drula E."/>
            <person name="Henrissat B."/>
            <person name="Wiebenga A."/>
            <person name="Lubbers R.J."/>
            <person name="Gomes A.C."/>
            <person name="Macurrencykelacurrency M.R."/>
            <person name="Stajich J."/>
            <person name="Grigoriev I.V."/>
            <person name="Mortensen U.H."/>
            <person name="De Vries R.P."/>
            <person name="Baker S.E."/>
            <person name="Andersen M.R."/>
        </authorList>
    </citation>
    <scope>NUCLEOTIDE SEQUENCE [LARGE SCALE GENOMIC DNA]</scope>
    <source>
        <strain evidence="5 6">CBS 449.75</strain>
    </source>
</reference>
<comment type="caution">
    <text evidence="5">The sequence shown here is derived from an EMBL/GenBank/DDBJ whole genome shotgun (WGS) entry which is preliminary data.</text>
</comment>
<evidence type="ECO:0000313" key="5">
    <source>
        <dbReference type="EMBL" id="KAL2863934.1"/>
    </source>
</evidence>
<dbReference type="EMBL" id="JBFXLQ010000046">
    <property type="protein sequence ID" value="KAL2863934.1"/>
    <property type="molecule type" value="Genomic_DNA"/>
</dbReference>
<evidence type="ECO:0000313" key="6">
    <source>
        <dbReference type="Proteomes" id="UP001610432"/>
    </source>
</evidence>
<keyword evidence="6" id="KW-1185">Reference proteome</keyword>
<dbReference type="GeneID" id="98141042"/>
<dbReference type="CDD" id="cd00590">
    <property type="entry name" value="RRM_SF"/>
    <property type="match status" value="1"/>
</dbReference>
<dbReference type="RefSeq" id="XP_070882913.1">
    <property type="nucleotide sequence ID" value="XM_071025970.1"/>
</dbReference>
<evidence type="ECO:0000259" key="4">
    <source>
        <dbReference type="PROSITE" id="PS50102"/>
    </source>
</evidence>
<evidence type="ECO:0000256" key="1">
    <source>
        <dbReference type="ARBA" id="ARBA00022884"/>
    </source>
</evidence>
<sequence length="426" mass="46554">MPSPPRERGRPTRPRSSEEEFVLFLQGIPARCRWQELKDLVRQTASHIRQAVVYDDNHGFPTGLGQIIVKNEDEAWRTYDRLSADGWEGQSLVVTLARTSSPTRPIAGPTKSPHCLISPNYIAGFSTPPRILQNMVIPPSPISAESAISSGPTYHGAEYGAMLSPIAVPHQPFVQIYTDPLSQSAAALPHSPALHASLGDPMGVGFIPTYVVSHPMHPPTIANNIISNHVNTSALRKSVYSYSNHPAPTYSRRTILMQNLDPTTTPQELHAFLQENVVIEHCELIHVDTSFNAQTARCKTSARVTTRSTEEAKHAVALYNNTFFKGFRIRVKLDRSTTPTAACTPGFTDYAPWPNNLSTCGMGQTLPTPPTSESSSSDTDDLSRGKQDPQCEETKGSPNSERKPLERCQPLVVNGSGIGTRAAVTT</sequence>
<evidence type="ECO:0000256" key="2">
    <source>
        <dbReference type="PROSITE-ProRule" id="PRU00176"/>
    </source>
</evidence>
<dbReference type="SMART" id="SM00360">
    <property type="entry name" value="RRM"/>
    <property type="match status" value="2"/>
</dbReference>
<dbReference type="Gene3D" id="3.30.70.330">
    <property type="match status" value="2"/>
</dbReference>
<protein>
    <recommendedName>
        <fullName evidence="4">RRM domain-containing protein</fullName>
    </recommendedName>
</protein>
<name>A0ABR4LHA8_9EURO</name>
<evidence type="ECO:0000256" key="3">
    <source>
        <dbReference type="SAM" id="MobiDB-lite"/>
    </source>
</evidence>
<feature type="domain" description="RRM" evidence="4">
    <location>
        <begin position="253"/>
        <end position="336"/>
    </location>
</feature>
<dbReference type="Pfam" id="PF00076">
    <property type="entry name" value="RRM_1"/>
    <property type="match status" value="1"/>
</dbReference>
<dbReference type="Proteomes" id="UP001610432">
    <property type="component" value="Unassembled WGS sequence"/>
</dbReference>
<dbReference type="PANTHER" id="PTHR23003:SF60">
    <property type="entry name" value="RNA BINDING PROTEIN (AFU_ORTHOLOGUE AFUA_1G02950)"/>
    <property type="match status" value="1"/>
</dbReference>
<dbReference type="InterPro" id="IPR000504">
    <property type="entry name" value="RRM_dom"/>
</dbReference>
<dbReference type="InterPro" id="IPR035979">
    <property type="entry name" value="RBD_domain_sf"/>
</dbReference>
<accession>A0ABR4LHA8</accession>
<dbReference type="InterPro" id="IPR012677">
    <property type="entry name" value="Nucleotide-bd_a/b_plait_sf"/>
</dbReference>
<feature type="region of interest" description="Disordered" evidence="3">
    <location>
        <begin position="360"/>
        <end position="426"/>
    </location>
</feature>
<gene>
    <name evidence="5" type="ORF">BJX67DRAFT_233426</name>
</gene>
<dbReference type="InterPro" id="IPR050374">
    <property type="entry name" value="RRT5_SRSF_SR"/>
</dbReference>
<dbReference type="SUPFAM" id="SSF54928">
    <property type="entry name" value="RNA-binding domain, RBD"/>
    <property type="match status" value="1"/>
</dbReference>